<dbReference type="PROSITE" id="PS00012">
    <property type="entry name" value="PHOSPHOPANTETHEINE"/>
    <property type="match status" value="1"/>
</dbReference>
<dbReference type="InterPro" id="IPR001242">
    <property type="entry name" value="Condensation_dom"/>
</dbReference>
<organism evidence="6 7">
    <name type="scientific">Cochliobolus heterostrophus (strain C4 / ATCC 48331 / race T)</name>
    <name type="common">Southern corn leaf blight fungus</name>
    <name type="synonym">Bipolaris maydis</name>
    <dbReference type="NCBI Taxonomy" id="665024"/>
    <lineage>
        <taxon>Eukaryota</taxon>
        <taxon>Fungi</taxon>
        <taxon>Dikarya</taxon>
        <taxon>Ascomycota</taxon>
        <taxon>Pezizomycotina</taxon>
        <taxon>Dothideomycetes</taxon>
        <taxon>Pleosporomycetidae</taxon>
        <taxon>Pleosporales</taxon>
        <taxon>Pleosporineae</taxon>
        <taxon>Pleosporaceae</taxon>
        <taxon>Bipolaris</taxon>
    </lineage>
</organism>
<name>N4XDY4_COCH4</name>
<keyword evidence="2" id="KW-0597">Phosphoprotein</keyword>
<sequence>MASIEEIRRIWGDVLGIDPDGIGLDENFIDLGGDSVKALQLLGEIASHNVEVDLETFTNTGTIQTLWNALHSRTGNVHNTNGRGYNGNKESSVSQASPSGTNTKLEIDYDDSAWKQVELVQDSVLSTAPVSPVQGFFLELGLAGYIGLINYIFEVEGSDLKHGLTTLVNLLESKNPIFRTVIAATKDGSFAQVLTAKSTSSWFFSSDLGTYLEKTMAQKFELAKPAVQYALVVGDPAHKGSSFFVISLHHTHCDAFSRFLISKEISQILESPSCYAQDGNPKRPWFGDYVKDVQLKATNDNATLFWNTYLRGANLPNIHPPDKATINGELDGAIIERIQASATPGIANSHSRNPTQIILAAWAMALAKLSGLRDITFGLCRHGRSSGSFMDVRRVMGPLVNALPFRVSLTSNEESVPELLQRIQTDITTTNKWEHGFSPSIFPSADGNPWVQSLVDLKSELHGMRNGLSAKDDQSAISKMTPRPDLDIYDMKSHWAVLLSIKQQKNAFQVSMYYQKPLLDDEKAGVLFNHFRDSIQALSTADDSVGKLLE</sequence>
<evidence type="ECO:0000313" key="6">
    <source>
        <dbReference type="EMBL" id="ENI06733.1"/>
    </source>
</evidence>
<dbReference type="PANTHER" id="PTHR45527">
    <property type="entry name" value="NONRIBOSOMAL PEPTIDE SYNTHETASE"/>
    <property type="match status" value="1"/>
</dbReference>
<reference evidence="6 7" key="1">
    <citation type="journal article" date="2012" name="PLoS Pathog.">
        <title>Diverse lifestyles and strategies of plant pathogenesis encoded in the genomes of eighteen Dothideomycetes fungi.</title>
        <authorList>
            <person name="Ohm R.A."/>
            <person name="Feau N."/>
            <person name="Henrissat B."/>
            <person name="Schoch C.L."/>
            <person name="Horwitz B.A."/>
            <person name="Barry K.W."/>
            <person name="Condon B.J."/>
            <person name="Copeland A.C."/>
            <person name="Dhillon B."/>
            <person name="Glaser F."/>
            <person name="Hesse C.N."/>
            <person name="Kosti I."/>
            <person name="LaButti K."/>
            <person name="Lindquist E.A."/>
            <person name="Lucas S."/>
            <person name="Salamov A.A."/>
            <person name="Bradshaw R.E."/>
            <person name="Ciuffetti L."/>
            <person name="Hamelin R.C."/>
            <person name="Kema G.H.J."/>
            <person name="Lawrence C."/>
            <person name="Scott J.A."/>
            <person name="Spatafora J.W."/>
            <person name="Turgeon B.G."/>
            <person name="de Wit P.J.G.M."/>
            <person name="Zhong S."/>
            <person name="Goodwin S.B."/>
            <person name="Grigoriev I.V."/>
        </authorList>
    </citation>
    <scope>NUCLEOTIDE SEQUENCE [LARGE SCALE GENOMIC DNA]</scope>
    <source>
        <strain evidence="7">C4 / ATCC 48331 / race T</strain>
    </source>
</reference>
<evidence type="ECO:0000256" key="3">
    <source>
        <dbReference type="ARBA" id="ARBA00022598"/>
    </source>
</evidence>
<keyword evidence="1" id="KW-0596">Phosphopantetheine</keyword>
<dbReference type="SUPFAM" id="SSF47336">
    <property type="entry name" value="ACP-like"/>
    <property type="match status" value="1"/>
</dbReference>
<evidence type="ECO:0000256" key="4">
    <source>
        <dbReference type="SAM" id="MobiDB-lite"/>
    </source>
</evidence>
<dbReference type="GO" id="GO:0031177">
    <property type="term" value="F:phosphopantetheine binding"/>
    <property type="evidence" value="ECO:0007669"/>
    <property type="project" value="TreeGrafter"/>
</dbReference>
<dbReference type="Pfam" id="PF00668">
    <property type="entry name" value="Condensation"/>
    <property type="match status" value="1"/>
</dbReference>
<dbReference type="OrthoDB" id="416786at2759"/>
<dbReference type="InterPro" id="IPR023213">
    <property type="entry name" value="CAT-like_dom_sf"/>
</dbReference>
<protein>
    <recommendedName>
        <fullName evidence="5">Carrier domain-containing protein</fullName>
    </recommendedName>
</protein>
<dbReference type="Gene3D" id="3.30.559.10">
    <property type="entry name" value="Chloramphenicol acetyltransferase-like domain"/>
    <property type="match status" value="1"/>
</dbReference>
<dbReference type="Gene3D" id="1.10.1200.10">
    <property type="entry name" value="ACP-like"/>
    <property type="match status" value="1"/>
</dbReference>
<feature type="domain" description="Carrier" evidence="5">
    <location>
        <begin position="1"/>
        <end position="74"/>
    </location>
</feature>
<evidence type="ECO:0000256" key="1">
    <source>
        <dbReference type="ARBA" id="ARBA00022450"/>
    </source>
</evidence>
<dbReference type="InterPro" id="IPR006162">
    <property type="entry name" value="Ppantetheine_attach_site"/>
</dbReference>
<dbReference type="GO" id="GO:0043041">
    <property type="term" value="P:amino acid activation for nonribosomal peptide biosynthetic process"/>
    <property type="evidence" value="ECO:0007669"/>
    <property type="project" value="TreeGrafter"/>
</dbReference>
<dbReference type="Pfam" id="PF00550">
    <property type="entry name" value="PP-binding"/>
    <property type="match status" value="1"/>
</dbReference>
<gene>
    <name evidence="6" type="ORF">COCC4DRAFT_134325</name>
</gene>
<dbReference type="InterPro" id="IPR036736">
    <property type="entry name" value="ACP-like_sf"/>
</dbReference>
<dbReference type="GO" id="GO:0044550">
    <property type="term" value="P:secondary metabolite biosynthetic process"/>
    <property type="evidence" value="ECO:0007669"/>
    <property type="project" value="TreeGrafter"/>
</dbReference>
<reference evidence="7" key="2">
    <citation type="journal article" date="2013" name="PLoS Genet.">
        <title>Comparative genome structure, secondary metabolite, and effector coding capacity across Cochliobolus pathogens.</title>
        <authorList>
            <person name="Condon B.J."/>
            <person name="Leng Y."/>
            <person name="Wu D."/>
            <person name="Bushley K.E."/>
            <person name="Ohm R.A."/>
            <person name="Otillar R."/>
            <person name="Martin J."/>
            <person name="Schackwitz W."/>
            <person name="Grimwood J."/>
            <person name="MohdZainudin N."/>
            <person name="Xue C."/>
            <person name="Wang R."/>
            <person name="Manning V.A."/>
            <person name="Dhillon B."/>
            <person name="Tu Z.J."/>
            <person name="Steffenson B.J."/>
            <person name="Salamov A."/>
            <person name="Sun H."/>
            <person name="Lowry S."/>
            <person name="LaButti K."/>
            <person name="Han J."/>
            <person name="Copeland A."/>
            <person name="Lindquist E."/>
            <person name="Barry K."/>
            <person name="Schmutz J."/>
            <person name="Baker S.E."/>
            <person name="Ciuffetti L.M."/>
            <person name="Grigoriev I.V."/>
            <person name="Zhong S."/>
            <person name="Turgeon B.G."/>
        </authorList>
    </citation>
    <scope>NUCLEOTIDE SEQUENCE [LARGE SCALE GENOMIC DNA]</scope>
    <source>
        <strain evidence="7">C4 / ATCC 48331 / race T</strain>
    </source>
</reference>
<dbReference type="InterPro" id="IPR009081">
    <property type="entry name" value="PP-bd_ACP"/>
</dbReference>
<dbReference type="Gene3D" id="3.30.559.30">
    <property type="entry name" value="Nonribosomal peptide synthetase, condensation domain"/>
    <property type="match status" value="1"/>
</dbReference>
<evidence type="ECO:0000256" key="2">
    <source>
        <dbReference type="ARBA" id="ARBA00022553"/>
    </source>
</evidence>
<dbReference type="SUPFAM" id="SSF52777">
    <property type="entry name" value="CoA-dependent acyltransferases"/>
    <property type="match status" value="2"/>
</dbReference>
<dbReference type="PROSITE" id="PS50075">
    <property type="entry name" value="CARRIER"/>
    <property type="match status" value="1"/>
</dbReference>
<dbReference type="PANTHER" id="PTHR45527:SF1">
    <property type="entry name" value="FATTY ACID SYNTHASE"/>
    <property type="match status" value="1"/>
</dbReference>
<dbReference type="EMBL" id="KB733451">
    <property type="protein sequence ID" value="ENI06733.1"/>
    <property type="molecule type" value="Genomic_DNA"/>
</dbReference>
<feature type="region of interest" description="Disordered" evidence="4">
    <location>
        <begin position="74"/>
        <end position="101"/>
    </location>
</feature>
<accession>N4XDY4</accession>
<dbReference type="GO" id="GO:0016874">
    <property type="term" value="F:ligase activity"/>
    <property type="evidence" value="ECO:0007669"/>
    <property type="project" value="UniProtKB-KW"/>
</dbReference>
<evidence type="ECO:0000313" key="7">
    <source>
        <dbReference type="Proteomes" id="UP000012338"/>
    </source>
</evidence>
<dbReference type="AlphaFoldDB" id="N4XDY4"/>
<dbReference type="GO" id="GO:0005737">
    <property type="term" value="C:cytoplasm"/>
    <property type="evidence" value="ECO:0007669"/>
    <property type="project" value="TreeGrafter"/>
</dbReference>
<evidence type="ECO:0000259" key="5">
    <source>
        <dbReference type="PROSITE" id="PS50075"/>
    </source>
</evidence>
<keyword evidence="3" id="KW-0436">Ligase</keyword>
<proteinExistence type="predicted"/>
<dbReference type="Proteomes" id="UP000012338">
    <property type="component" value="Unassembled WGS sequence"/>
</dbReference>
<keyword evidence="7" id="KW-1185">Reference proteome</keyword>
<dbReference type="HOGENOM" id="CLU_033349_0_0_1"/>